<feature type="domain" description="DUF58" evidence="1">
    <location>
        <begin position="207"/>
        <end position="368"/>
    </location>
</feature>
<proteinExistence type="predicted"/>
<evidence type="ECO:0000313" key="3">
    <source>
        <dbReference type="Proteomes" id="UP001198565"/>
    </source>
</evidence>
<dbReference type="EMBL" id="JAINVZ010000039">
    <property type="protein sequence ID" value="MBY8889270.1"/>
    <property type="molecule type" value="Genomic_DNA"/>
</dbReference>
<evidence type="ECO:0000313" key="2">
    <source>
        <dbReference type="EMBL" id="MBY8889270.1"/>
    </source>
</evidence>
<dbReference type="InterPro" id="IPR002881">
    <property type="entry name" value="DUF58"/>
</dbReference>
<reference evidence="2 3" key="1">
    <citation type="submission" date="2021-08" db="EMBL/GenBank/DDBJ databases">
        <title>Streptomyces sp. PTM05 isolated from lichen.</title>
        <authorList>
            <person name="Somphong A."/>
            <person name="Phongsopitanun W."/>
            <person name="Tanasupawat S."/>
        </authorList>
    </citation>
    <scope>NUCLEOTIDE SEQUENCE [LARGE SCALE GENOMIC DNA]</scope>
    <source>
        <strain evidence="2 3">Ptm05</strain>
    </source>
</reference>
<protein>
    <submittedName>
        <fullName evidence="2">DUF58 domain-containing protein</fullName>
    </submittedName>
</protein>
<sequence length="426" mass="47177">MSTLRLRPLPSPYARALLTVAVVALALGIVLGRPDAAVLAIPLVWTLALSGHRALPREVTVVARVEPPVCFEGELSVLHVTIDGWPGPCRMDLDLPSGLRMPPDERRTRKWLGLAPRANPRQTYGPRGEWHLRSTRWGRWSAGPLTLRLRSPDRLWQARLNPAPAVLTVYPHAQFAVLARDMAAGTHPRAGEHTTRLPGSGVEFAAIRPWTPGESLRRVNRRASERSGRLQLNAFADERAVDLVVCVDAYQAVGPPGHTTLDVSLRGAAGLAQSYVRAHDRVGAVAFGGALRWLGPDVGDRQFYRLAGLLLDVRRDETFLDPDVGRIPRTALPPRARVVVFSPLLDPRAVAVLRDLRMRGHSVVLVDPLVTRPHGSGQLRPVALRWWRLHRTGLEHEIARLGVPVVHWDGTRPLELPFRYVAVARR</sequence>
<gene>
    <name evidence="2" type="ORF">K7472_31165</name>
</gene>
<dbReference type="PANTHER" id="PTHR33608">
    <property type="entry name" value="BLL2464 PROTEIN"/>
    <property type="match status" value="1"/>
</dbReference>
<accession>A0ABS7R1C9</accession>
<dbReference type="Proteomes" id="UP001198565">
    <property type="component" value="Unassembled WGS sequence"/>
</dbReference>
<name>A0ABS7R1C9_9ACTN</name>
<keyword evidence="3" id="KW-1185">Reference proteome</keyword>
<comment type="caution">
    <text evidence="2">The sequence shown here is derived from an EMBL/GenBank/DDBJ whole genome shotgun (WGS) entry which is preliminary data.</text>
</comment>
<organism evidence="2 3">
    <name type="scientific">Streptantibioticus parmotrematis</name>
    <dbReference type="NCBI Taxonomy" id="2873249"/>
    <lineage>
        <taxon>Bacteria</taxon>
        <taxon>Bacillati</taxon>
        <taxon>Actinomycetota</taxon>
        <taxon>Actinomycetes</taxon>
        <taxon>Kitasatosporales</taxon>
        <taxon>Streptomycetaceae</taxon>
        <taxon>Streptantibioticus</taxon>
    </lineage>
</organism>
<evidence type="ECO:0000259" key="1">
    <source>
        <dbReference type="Pfam" id="PF01882"/>
    </source>
</evidence>
<dbReference type="PANTHER" id="PTHR33608:SF14">
    <property type="entry name" value="POSSIBLE CONSERVED SECRETED PROTEIN"/>
    <property type="match status" value="1"/>
</dbReference>
<dbReference type="RefSeq" id="WP_222982443.1">
    <property type="nucleotide sequence ID" value="NZ_JAINVZ010000039.1"/>
</dbReference>
<dbReference type="Pfam" id="PF01882">
    <property type="entry name" value="DUF58"/>
    <property type="match status" value="1"/>
</dbReference>